<dbReference type="RefSeq" id="WP_090725029.1">
    <property type="nucleotide sequence ID" value="NZ_JBHUMJ010000011.1"/>
</dbReference>
<feature type="compositionally biased region" description="Acidic residues" evidence="1">
    <location>
        <begin position="125"/>
        <end position="140"/>
    </location>
</feature>
<evidence type="ECO:0000313" key="3">
    <source>
        <dbReference type="Proteomes" id="UP001597540"/>
    </source>
</evidence>
<comment type="caution">
    <text evidence="2">The sequence shown here is derived from an EMBL/GenBank/DDBJ whole genome shotgun (WGS) entry which is preliminary data.</text>
</comment>
<evidence type="ECO:0000256" key="1">
    <source>
        <dbReference type="SAM" id="MobiDB-lite"/>
    </source>
</evidence>
<reference evidence="3" key="1">
    <citation type="journal article" date="2019" name="Int. J. Syst. Evol. Microbiol.">
        <title>The Global Catalogue of Microorganisms (GCM) 10K type strain sequencing project: providing services to taxonomists for standard genome sequencing and annotation.</title>
        <authorList>
            <consortium name="The Broad Institute Genomics Platform"/>
            <consortium name="The Broad Institute Genome Sequencing Center for Infectious Disease"/>
            <person name="Wu L."/>
            <person name="Ma J."/>
        </authorList>
    </citation>
    <scope>NUCLEOTIDE SEQUENCE [LARGE SCALE GENOMIC DNA]</scope>
    <source>
        <strain evidence="3">KCTC 33849</strain>
    </source>
</reference>
<evidence type="ECO:0000313" key="2">
    <source>
        <dbReference type="EMBL" id="MFD2703619.1"/>
    </source>
</evidence>
<feature type="region of interest" description="Disordered" evidence="1">
    <location>
        <begin position="62"/>
        <end position="195"/>
    </location>
</feature>
<feature type="compositionally biased region" description="Polar residues" evidence="1">
    <location>
        <begin position="106"/>
        <end position="124"/>
    </location>
</feature>
<keyword evidence="3" id="KW-1185">Reference proteome</keyword>
<sequence>MKWLKWTGQLLLTVILVSTLTLLTTGLIVQSYISSLLASFNITWEGAPNNLAAVFQGAMGMNQTSDTSESTEPNSDTASVGSMSPDPSQNGMDGKADSDASAGDEPSQTDGTDTSQADPNNPELNSEEEGSSETDSEVADGGESTGSPSGSSSETPETPSSSTTEEGAEAGTAEPDDQMVMTPEDITDQKDSISTEDKTAVFELLMNKIPADEMQKISSTMEGGLTETELQNMEQVIAKYLTEEEYNELMAVLTP</sequence>
<protein>
    <submittedName>
        <fullName evidence="2">Uncharacterized protein</fullName>
    </submittedName>
</protein>
<gene>
    <name evidence="2" type="ORF">ACFSVM_24600</name>
</gene>
<dbReference type="Proteomes" id="UP001597540">
    <property type="component" value="Unassembled WGS sequence"/>
</dbReference>
<accession>A0ABW5SWR5</accession>
<dbReference type="EMBL" id="JBHUMJ010000011">
    <property type="protein sequence ID" value="MFD2703619.1"/>
    <property type="molecule type" value="Genomic_DNA"/>
</dbReference>
<proteinExistence type="predicted"/>
<organism evidence="2 3">
    <name type="scientific">Paenibacillus shunpengii</name>
    <dbReference type="NCBI Taxonomy" id="2054424"/>
    <lineage>
        <taxon>Bacteria</taxon>
        <taxon>Bacillati</taxon>
        <taxon>Bacillota</taxon>
        <taxon>Bacilli</taxon>
        <taxon>Bacillales</taxon>
        <taxon>Paenibacillaceae</taxon>
        <taxon>Paenibacillus</taxon>
    </lineage>
</organism>
<feature type="compositionally biased region" description="Polar residues" evidence="1">
    <location>
        <begin position="62"/>
        <end position="91"/>
    </location>
</feature>
<feature type="compositionally biased region" description="Low complexity" evidence="1">
    <location>
        <begin position="141"/>
        <end position="173"/>
    </location>
</feature>
<name>A0ABW5SWR5_9BACL</name>